<dbReference type="Proteomes" id="UP000004699">
    <property type="component" value="Unassembled WGS sequence"/>
</dbReference>
<dbReference type="Gene3D" id="3.10.180.10">
    <property type="entry name" value="2,3-Dihydroxybiphenyl 1,2-Dioxygenase, domain 1"/>
    <property type="match status" value="1"/>
</dbReference>
<keyword evidence="2" id="KW-1185">Reference proteome</keyword>
<dbReference type="EMBL" id="DS999411">
    <property type="protein sequence ID" value="EED34910.1"/>
    <property type="molecule type" value="Genomic_DNA"/>
</dbReference>
<gene>
    <name evidence="1" type="ORF">NOR51B_850</name>
</gene>
<dbReference type="RefSeq" id="WP_009019657.1">
    <property type="nucleotide sequence ID" value="NZ_DS999411.1"/>
</dbReference>
<dbReference type="InterPro" id="IPR029068">
    <property type="entry name" value="Glyas_Bleomycin-R_OHBP_Dase"/>
</dbReference>
<organism evidence="1 2">
    <name type="scientific">Luminiphilus syltensis NOR5-1B</name>
    <dbReference type="NCBI Taxonomy" id="565045"/>
    <lineage>
        <taxon>Bacteria</taxon>
        <taxon>Pseudomonadati</taxon>
        <taxon>Pseudomonadota</taxon>
        <taxon>Gammaproteobacteria</taxon>
        <taxon>Cellvibrionales</taxon>
        <taxon>Halieaceae</taxon>
        <taxon>Luminiphilus</taxon>
    </lineage>
</organism>
<sequence length="179" mass="19960">MPVLNFGQPDGGVIQTAFITDDIQKSMAQFTRQLNVGPWFLFENFELNDLIYKGQPADFAVNLALANCGHMQFELIQPLDDKPSPYREVSRDSGWCFHHHAVAATDFEHSCAHYASQGFEKVLTCSVAVGGRAAYFDTRGSVFGMIEVVEMTSAVERLWTDIRHAAVGWDSSEPVRTPD</sequence>
<reference evidence="2" key="1">
    <citation type="journal article" date="2013" name="BMC Microbiol.">
        <title>Taxonomy and evolution of bacteriochlorophyll a-containing members of the OM60/NOR5 clade of marine gammaproteobacteria: description of Luminiphilus syltensis gen. nov., sp. nov., reclassification of Haliea rubra as Pseudohaliea rubra gen. nov., comb. nov., and emendation of Chromatocurvus halotolerans.</title>
        <authorList>
            <person name="Spring S."/>
            <person name="Riedel T."/>
            <person name="Sproer C."/>
            <person name="Yan S."/>
            <person name="Harder J."/>
            <person name="Fuchs B.M."/>
        </authorList>
    </citation>
    <scope>NUCLEOTIDE SEQUENCE [LARGE SCALE GENOMIC DNA]</scope>
    <source>
        <strain evidence="2">NOR51-B</strain>
    </source>
</reference>
<dbReference type="Pfam" id="PF13669">
    <property type="entry name" value="Glyoxalase_4"/>
    <property type="match status" value="1"/>
</dbReference>
<evidence type="ECO:0000313" key="1">
    <source>
        <dbReference type="EMBL" id="EED34910.1"/>
    </source>
</evidence>
<dbReference type="HOGENOM" id="CLU_046006_3_0_6"/>
<evidence type="ECO:0000313" key="2">
    <source>
        <dbReference type="Proteomes" id="UP000004699"/>
    </source>
</evidence>
<dbReference type="SUPFAM" id="SSF54593">
    <property type="entry name" value="Glyoxalase/Bleomycin resistance protein/Dihydroxybiphenyl dioxygenase"/>
    <property type="match status" value="1"/>
</dbReference>
<dbReference type="OrthoDB" id="9792173at2"/>
<dbReference type="STRING" id="565045.NOR51B_850"/>
<protein>
    <recommendedName>
        <fullName evidence="3">VOC domain-containing protein</fullName>
    </recommendedName>
</protein>
<accession>B8KVV4</accession>
<evidence type="ECO:0008006" key="3">
    <source>
        <dbReference type="Google" id="ProtNLM"/>
    </source>
</evidence>
<proteinExistence type="predicted"/>
<name>B8KVV4_9GAMM</name>
<dbReference type="eggNOG" id="COG0346">
    <property type="taxonomic scope" value="Bacteria"/>
</dbReference>
<dbReference type="AlphaFoldDB" id="B8KVV4"/>